<dbReference type="InterPro" id="IPR014729">
    <property type="entry name" value="Rossmann-like_a/b/a_fold"/>
</dbReference>
<dbReference type="EMBL" id="JAWMAJ010000204">
    <property type="protein sequence ID" value="MDV7222053.1"/>
    <property type="molecule type" value="Genomic_DNA"/>
</dbReference>
<keyword evidence="4" id="KW-1185">Reference proteome</keyword>
<name>A0ABU4FPY5_9ACTN</name>
<organism evidence="3 4">
    <name type="scientific">Streptomyces prunicolor</name>
    <dbReference type="NCBI Taxonomy" id="67348"/>
    <lineage>
        <taxon>Bacteria</taxon>
        <taxon>Bacillati</taxon>
        <taxon>Actinomycetota</taxon>
        <taxon>Actinomycetes</taxon>
        <taxon>Kitasatosporales</taxon>
        <taxon>Streptomycetaceae</taxon>
        <taxon>Streptomyces</taxon>
    </lineage>
</organism>
<evidence type="ECO:0000256" key="1">
    <source>
        <dbReference type="SAM" id="MobiDB-lite"/>
    </source>
</evidence>
<dbReference type="NCBIfam" id="TIGR00268">
    <property type="entry name" value="ATP-dependent sacrificial sulfur transferase LarE"/>
    <property type="match status" value="1"/>
</dbReference>
<dbReference type="Gene3D" id="3.40.50.620">
    <property type="entry name" value="HUPs"/>
    <property type="match status" value="1"/>
</dbReference>
<dbReference type="CDD" id="cd01990">
    <property type="entry name" value="LarE-like"/>
    <property type="match status" value="1"/>
</dbReference>
<comment type="caution">
    <text evidence="3">The sequence shown here is derived from an EMBL/GenBank/DDBJ whole genome shotgun (WGS) entry which is preliminary data.</text>
</comment>
<gene>
    <name evidence="3" type="primary">larE</name>
    <name evidence="3" type="ORF">R5A26_39590</name>
</gene>
<sequence>MTVTDEGAAALAHADALADRLLDRMRAIGTVAVAYSGGADSALVLAAAVRAVGPERVLAVTAVSESLAAGELPHARRLATDLGVTHLTPRTSELTRPGYRANGPDRCYFCKSEVLDTITVLAHDHGYELVATGTNADDARDPHRPGIRAGRERGIHTPLLDTGLTKAEVRLLSRHWSLPTWNKPATPCLASRIRYGIEVTPHRLARVDRAETAVRALLADAGLTVTDLRVRDLGDTARLEVDASLVDRISALPGLAGALADAGFAELPHRVEPFRSGRLNSETSGLGAAPRSAADRPVTR</sequence>
<dbReference type="InterPro" id="IPR001962">
    <property type="entry name" value="Asn_synthase"/>
</dbReference>
<protein>
    <submittedName>
        <fullName evidence="3">ATP-dependent sacrificial sulfur transferase LarE</fullName>
    </submittedName>
</protein>
<evidence type="ECO:0000313" key="3">
    <source>
        <dbReference type="EMBL" id="MDV7222053.1"/>
    </source>
</evidence>
<dbReference type="RefSeq" id="WP_317775040.1">
    <property type="nucleotide sequence ID" value="NZ_JAWMAJ010000204.1"/>
</dbReference>
<proteinExistence type="predicted"/>
<dbReference type="InterPro" id="IPR052188">
    <property type="entry name" value="Ni-pincer_cofactor_biosynth"/>
</dbReference>
<dbReference type="GO" id="GO:0016740">
    <property type="term" value="F:transferase activity"/>
    <property type="evidence" value="ECO:0007669"/>
    <property type="project" value="UniProtKB-KW"/>
</dbReference>
<dbReference type="PANTHER" id="PTHR43169">
    <property type="entry name" value="EXSB FAMILY PROTEIN"/>
    <property type="match status" value="1"/>
</dbReference>
<dbReference type="PANTHER" id="PTHR43169:SF2">
    <property type="entry name" value="NAD_GMP SYNTHASE DOMAIN-CONTAINING PROTEIN"/>
    <property type="match status" value="1"/>
</dbReference>
<keyword evidence="3" id="KW-0808">Transferase</keyword>
<accession>A0ABU4FPY5</accession>
<feature type="region of interest" description="Disordered" evidence="1">
    <location>
        <begin position="275"/>
        <end position="300"/>
    </location>
</feature>
<dbReference type="Pfam" id="PF00733">
    <property type="entry name" value="Asn_synthase"/>
    <property type="match status" value="1"/>
</dbReference>
<dbReference type="Proteomes" id="UP001187346">
    <property type="component" value="Unassembled WGS sequence"/>
</dbReference>
<evidence type="ECO:0000259" key="2">
    <source>
        <dbReference type="Pfam" id="PF00733"/>
    </source>
</evidence>
<reference evidence="3 4" key="1">
    <citation type="submission" date="2023-10" db="EMBL/GenBank/DDBJ databases">
        <title>Characterization of rhizosphere-enriched actinobacteria from wheat plants lab-grown on chernevaya soil.</title>
        <authorList>
            <person name="Tikhonova E.N."/>
            <person name="Konopkin A."/>
            <person name="Kravchenko I.K."/>
        </authorList>
    </citation>
    <scope>NUCLEOTIDE SEQUENCE [LARGE SCALE GENOMIC DNA]</scope>
    <source>
        <strain evidence="3 4">RR29</strain>
    </source>
</reference>
<dbReference type="InterPro" id="IPR005232">
    <property type="entry name" value="LarE"/>
</dbReference>
<feature type="domain" description="Asparagine synthetase" evidence="2">
    <location>
        <begin position="14"/>
        <end position="87"/>
    </location>
</feature>
<evidence type="ECO:0000313" key="4">
    <source>
        <dbReference type="Proteomes" id="UP001187346"/>
    </source>
</evidence>
<dbReference type="PIRSF" id="PIRSF006661">
    <property type="entry name" value="PP-lp_UCP006661"/>
    <property type="match status" value="1"/>
</dbReference>
<dbReference type="SUPFAM" id="SSF52402">
    <property type="entry name" value="Adenine nucleotide alpha hydrolases-like"/>
    <property type="match status" value="1"/>
</dbReference>